<gene>
    <name evidence="1" type="ORF">ACOLOM_LOCUS7670</name>
</gene>
<name>A0ACA9N3N2_9GLOM</name>
<keyword evidence="2" id="KW-1185">Reference proteome</keyword>
<dbReference type="Proteomes" id="UP000789525">
    <property type="component" value="Unassembled WGS sequence"/>
</dbReference>
<dbReference type="EMBL" id="CAJVPT010018214">
    <property type="protein sequence ID" value="CAG8632276.1"/>
    <property type="molecule type" value="Genomic_DNA"/>
</dbReference>
<accession>A0ACA9N3N2</accession>
<sequence>MISLFSSYNTVWYFGMIRQRLGGDCVSLSKRAKTDSEEFDTIHLAAEFDSLQLLEETFIKTGNLLHFLSRLLCNGAETFMKRFPREKIDSSRKIWDWRPQVSSFALEAGVPVESEG</sequence>
<comment type="caution">
    <text evidence="1">The sequence shown here is derived from an EMBL/GenBank/DDBJ whole genome shotgun (WGS) entry which is preliminary data.</text>
</comment>
<organism evidence="1 2">
    <name type="scientific">Acaulospora colombiana</name>
    <dbReference type="NCBI Taxonomy" id="27376"/>
    <lineage>
        <taxon>Eukaryota</taxon>
        <taxon>Fungi</taxon>
        <taxon>Fungi incertae sedis</taxon>
        <taxon>Mucoromycota</taxon>
        <taxon>Glomeromycotina</taxon>
        <taxon>Glomeromycetes</taxon>
        <taxon>Diversisporales</taxon>
        <taxon>Acaulosporaceae</taxon>
        <taxon>Acaulospora</taxon>
    </lineage>
</organism>
<proteinExistence type="predicted"/>
<protein>
    <submittedName>
        <fullName evidence="1">15477_t:CDS:1</fullName>
    </submittedName>
</protein>
<evidence type="ECO:0000313" key="1">
    <source>
        <dbReference type="EMBL" id="CAG8632276.1"/>
    </source>
</evidence>
<feature type="non-terminal residue" evidence="1">
    <location>
        <position position="116"/>
    </location>
</feature>
<reference evidence="1" key="1">
    <citation type="submission" date="2021-06" db="EMBL/GenBank/DDBJ databases">
        <authorList>
            <person name="Kallberg Y."/>
            <person name="Tangrot J."/>
            <person name="Rosling A."/>
        </authorList>
    </citation>
    <scope>NUCLEOTIDE SEQUENCE</scope>
    <source>
        <strain evidence="1">CL356</strain>
    </source>
</reference>
<evidence type="ECO:0000313" key="2">
    <source>
        <dbReference type="Proteomes" id="UP000789525"/>
    </source>
</evidence>